<evidence type="ECO:0008006" key="3">
    <source>
        <dbReference type="Google" id="ProtNLM"/>
    </source>
</evidence>
<evidence type="ECO:0000313" key="1">
    <source>
        <dbReference type="EMBL" id="KXB73579.1"/>
    </source>
</evidence>
<dbReference type="CDD" id="cd24013">
    <property type="entry name" value="ASKHA_ATPase_BT3980-like"/>
    <property type="match status" value="1"/>
</dbReference>
<dbReference type="RefSeq" id="WP_060935996.1">
    <property type="nucleotide sequence ID" value="NZ_KQ960465.1"/>
</dbReference>
<dbReference type="EMBL" id="LSDK01000135">
    <property type="protein sequence ID" value="KXB73579.1"/>
    <property type="molecule type" value="Genomic_DNA"/>
</dbReference>
<dbReference type="Gene3D" id="3.30.420.250">
    <property type="match status" value="1"/>
</dbReference>
<dbReference type="STRING" id="322095.HMPREF3185_01935"/>
<proteinExistence type="predicted"/>
<evidence type="ECO:0000313" key="2">
    <source>
        <dbReference type="Proteomes" id="UP000070224"/>
    </source>
</evidence>
<reference evidence="2" key="1">
    <citation type="submission" date="2016-01" db="EMBL/GenBank/DDBJ databases">
        <authorList>
            <person name="Mitreva M."/>
            <person name="Pepin K.H."/>
            <person name="Mihindukulasuriya K.A."/>
            <person name="Fulton R."/>
            <person name="Fronick C."/>
            <person name="O'Laughlin M."/>
            <person name="Miner T."/>
            <person name="Herter B."/>
            <person name="Rosa B.A."/>
            <person name="Cordes M."/>
            <person name="Tomlinson C."/>
            <person name="Wollam A."/>
            <person name="Palsikar V.B."/>
            <person name="Mardis E.R."/>
            <person name="Wilson R.K."/>
        </authorList>
    </citation>
    <scope>NUCLEOTIDE SEQUENCE [LARGE SCALE GENOMIC DNA]</scope>
    <source>
        <strain evidence="2">KA00683</strain>
    </source>
</reference>
<dbReference type="Pfam" id="PF12864">
    <property type="entry name" value="DUF3822"/>
    <property type="match status" value="1"/>
</dbReference>
<accession>A0A134B0W2</accession>
<dbReference type="OrthoDB" id="1014784at2"/>
<keyword evidence="2" id="KW-1185">Reference proteome</keyword>
<name>A0A134B0W2_9PORP</name>
<sequence>MTPTPQITAAEAAHYSLSIRTTSGGLAFCITSEGTEGADAPRCIHSGRLEASASARSVYEVLQELYFTYEFLSYPYRSIRFFYEPEQAVLVPTSLLQEGRDELWLPHSEDSVGARQGEAMSALRYTLPDDAKTFVLSWQREAYQFLRRTLLLVEPEPHFAPIVEEERSKSRAAQGRELLLLLRPNAMDLFIIAGGEVEAYNSAPIISGHSQEIVAGEVVFYTFAFWRHFALKGNTDRLTIAFSEEEKAPALAQLQGAAHEAGELLRPYISQITIQGYHSLPHAGSEVATSPQA</sequence>
<dbReference type="Proteomes" id="UP000070224">
    <property type="component" value="Unassembled WGS sequence"/>
</dbReference>
<protein>
    <recommendedName>
        <fullName evidence="3">DUF3822 domain-containing protein</fullName>
    </recommendedName>
</protein>
<dbReference type="AlphaFoldDB" id="A0A134B0W2"/>
<dbReference type="PATRIC" id="fig|322095.3.peg.1910"/>
<dbReference type="InterPro" id="IPR024213">
    <property type="entry name" value="DUF3822"/>
</dbReference>
<gene>
    <name evidence="1" type="ORF">HMPREF3185_01935</name>
</gene>
<dbReference type="Gene3D" id="3.30.420.260">
    <property type="match status" value="1"/>
</dbReference>
<comment type="caution">
    <text evidence="1">The sequence shown here is derived from an EMBL/GenBank/DDBJ whole genome shotgun (WGS) entry which is preliminary data.</text>
</comment>
<organism evidence="1 2">
    <name type="scientific">Porphyromonas somerae</name>
    <dbReference type="NCBI Taxonomy" id="322095"/>
    <lineage>
        <taxon>Bacteria</taxon>
        <taxon>Pseudomonadati</taxon>
        <taxon>Bacteroidota</taxon>
        <taxon>Bacteroidia</taxon>
        <taxon>Bacteroidales</taxon>
        <taxon>Porphyromonadaceae</taxon>
        <taxon>Porphyromonas</taxon>
    </lineage>
</organism>